<keyword evidence="9 14" id="KW-0233">DNA recombination</keyword>
<dbReference type="CDD" id="cd07900">
    <property type="entry name" value="Adenylation_DNA_ligase_I_Euk"/>
    <property type="match status" value="1"/>
</dbReference>
<keyword evidence="4" id="KW-0132">Cell division</keyword>
<dbReference type="FunFam" id="3.30.470.30:FF:000016">
    <property type="entry name" value="DNA ligase"/>
    <property type="match status" value="1"/>
</dbReference>
<keyword evidence="7 14" id="KW-0227">DNA damage</keyword>
<keyword evidence="5" id="KW-0235">DNA replication</keyword>
<dbReference type="SUPFAM" id="SSF56091">
    <property type="entry name" value="DNA ligase/mRNA capping enzyme, catalytic domain"/>
    <property type="match status" value="1"/>
</dbReference>
<dbReference type="Proteomes" id="UP000193411">
    <property type="component" value="Unassembled WGS sequence"/>
</dbReference>
<dbReference type="Gene3D" id="2.40.50.140">
    <property type="entry name" value="Nucleic acid-binding proteins"/>
    <property type="match status" value="1"/>
</dbReference>
<dbReference type="GO" id="GO:0071897">
    <property type="term" value="P:DNA biosynthetic process"/>
    <property type="evidence" value="ECO:0007669"/>
    <property type="project" value="InterPro"/>
</dbReference>
<protein>
    <recommendedName>
        <fullName evidence="14">DNA ligase</fullName>
        <ecNumber evidence="14">6.5.1.1</ecNumber>
    </recommendedName>
</protein>
<evidence type="ECO:0000256" key="15">
    <source>
        <dbReference type="RuleBase" id="RU004196"/>
    </source>
</evidence>
<keyword evidence="10 14" id="KW-0234">DNA repair</keyword>
<dbReference type="EMBL" id="MCFL01000005">
    <property type="protein sequence ID" value="ORZ39462.1"/>
    <property type="molecule type" value="Genomic_DNA"/>
</dbReference>
<comment type="subcellular location">
    <subcellularLocation>
        <location evidence="1">Nucleus</location>
    </subcellularLocation>
</comment>
<dbReference type="NCBIfam" id="TIGR00574">
    <property type="entry name" value="dnl1"/>
    <property type="match status" value="1"/>
</dbReference>
<keyword evidence="19" id="KW-1185">Reference proteome</keyword>
<dbReference type="FunFam" id="2.40.50.140:FF:000062">
    <property type="entry name" value="DNA ligase"/>
    <property type="match status" value="1"/>
</dbReference>
<evidence type="ECO:0000313" key="18">
    <source>
        <dbReference type="EMBL" id="ORZ39462.1"/>
    </source>
</evidence>
<evidence type="ECO:0000256" key="8">
    <source>
        <dbReference type="ARBA" id="ARBA00022840"/>
    </source>
</evidence>
<dbReference type="SUPFAM" id="SSF117018">
    <property type="entry name" value="ATP-dependent DNA ligase DNA-binding domain"/>
    <property type="match status" value="1"/>
</dbReference>
<dbReference type="InterPro" id="IPR016059">
    <property type="entry name" value="DNA_ligase_ATP-dep_CS"/>
</dbReference>
<evidence type="ECO:0000256" key="12">
    <source>
        <dbReference type="ARBA" id="ARBA00023306"/>
    </source>
</evidence>
<dbReference type="CDD" id="cd07969">
    <property type="entry name" value="OBF_DNA_ligase_I"/>
    <property type="match status" value="1"/>
</dbReference>
<dbReference type="GO" id="GO:0006310">
    <property type="term" value="P:DNA recombination"/>
    <property type="evidence" value="ECO:0007669"/>
    <property type="project" value="UniProtKB-KW"/>
</dbReference>
<dbReference type="InterPro" id="IPR012308">
    <property type="entry name" value="DNA_ligase_ATP-dep_N"/>
</dbReference>
<evidence type="ECO:0000256" key="13">
    <source>
        <dbReference type="ARBA" id="ARBA00034003"/>
    </source>
</evidence>
<feature type="region of interest" description="Disordered" evidence="16">
    <location>
        <begin position="580"/>
        <end position="615"/>
    </location>
</feature>
<dbReference type="InterPro" id="IPR050191">
    <property type="entry name" value="ATP-dep_DNA_ligase"/>
</dbReference>
<feature type="domain" description="ATP-dependent DNA ligase family profile" evidence="17">
    <location>
        <begin position="348"/>
        <end position="484"/>
    </location>
</feature>
<proteinExistence type="inferred from homology"/>
<dbReference type="Gene3D" id="1.10.3260.10">
    <property type="entry name" value="DNA ligase, ATP-dependent, N-terminal domain"/>
    <property type="match status" value="1"/>
</dbReference>
<evidence type="ECO:0000259" key="17">
    <source>
        <dbReference type="PROSITE" id="PS50160"/>
    </source>
</evidence>
<gene>
    <name evidence="18" type="ORF">BCR44DRAFT_1479128</name>
</gene>
<evidence type="ECO:0000256" key="9">
    <source>
        <dbReference type="ARBA" id="ARBA00023172"/>
    </source>
</evidence>
<evidence type="ECO:0000256" key="6">
    <source>
        <dbReference type="ARBA" id="ARBA00022741"/>
    </source>
</evidence>
<dbReference type="InterPro" id="IPR012310">
    <property type="entry name" value="DNA_ligase_ATP-dep_cent"/>
</dbReference>
<dbReference type="Gene3D" id="3.30.1490.70">
    <property type="match status" value="1"/>
</dbReference>
<dbReference type="Pfam" id="PF04679">
    <property type="entry name" value="DNA_ligase_A_C"/>
    <property type="match status" value="1"/>
</dbReference>
<keyword evidence="11" id="KW-0539">Nucleus</keyword>
<dbReference type="InterPro" id="IPR012309">
    <property type="entry name" value="DNA_ligase_ATP-dep_C"/>
</dbReference>
<dbReference type="EC" id="6.5.1.1" evidence="14"/>
<dbReference type="GO" id="GO:0003910">
    <property type="term" value="F:DNA ligase (ATP) activity"/>
    <property type="evidence" value="ECO:0007669"/>
    <property type="project" value="UniProtKB-EC"/>
</dbReference>
<feature type="compositionally biased region" description="Gly residues" evidence="16">
    <location>
        <begin position="605"/>
        <end position="615"/>
    </location>
</feature>
<evidence type="ECO:0000256" key="16">
    <source>
        <dbReference type="SAM" id="MobiDB-lite"/>
    </source>
</evidence>
<dbReference type="STRING" id="765915.A0A1Y2I221"/>
<reference evidence="18 19" key="1">
    <citation type="submission" date="2016-07" db="EMBL/GenBank/DDBJ databases">
        <title>Pervasive Adenine N6-methylation of Active Genes in Fungi.</title>
        <authorList>
            <consortium name="DOE Joint Genome Institute"/>
            <person name="Mondo S.J."/>
            <person name="Dannebaum R.O."/>
            <person name="Kuo R.C."/>
            <person name="Labutti K."/>
            <person name="Haridas S."/>
            <person name="Kuo A."/>
            <person name="Salamov A."/>
            <person name="Ahrendt S.R."/>
            <person name="Lipzen A."/>
            <person name="Sullivan W."/>
            <person name="Andreopoulos W.B."/>
            <person name="Clum A."/>
            <person name="Lindquist E."/>
            <person name="Daum C."/>
            <person name="Ramamoorthy G.K."/>
            <person name="Gryganskyi A."/>
            <person name="Culley D."/>
            <person name="Magnuson J.K."/>
            <person name="James T.Y."/>
            <person name="O'Malley M.A."/>
            <person name="Stajich J.E."/>
            <person name="Spatafora J.W."/>
            <person name="Visel A."/>
            <person name="Grigoriev I.V."/>
        </authorList>
    </citation>
    <scope>NUCLEOTIDE SEQUENCE [LARGE SCALE GENOMIC DNA]</scope>
    <source>
        <strain evidence="18 19">PL171</strain>
    </source>
</reference>
<dbReference type="OrthoDB" id="206088at2759"/>
<keyword evidence="8 14" id="KW-0067">ATP-binding</keyword>
<keyword evidence="6 14" id="KW-0547">Nucleotide-binding</keyword>
<comment type="similarity">
    <text evidence="2 15">Belongs to the ATP-dependent DNA ligase family.</text>
</comment>
<evidence type="ECO:0000313" key="19">
    <source>
        <dbReference type="Proteomes" id="UP000193411"/>
    </source>
</evidence>
<dbReference type="GO" id="GO:0005739">
    <property type="term" value="C:mitochondrion"/>
    <property type="evidence" value="ECO:0007669"/>
    <property type="project" value="TreeGrafter"/>
</dbReference>
<sequence length="615" mass="68183">MYADLCATFDLIAATTKRLEITSLLATFLHTVITAHPADLLSAVYLCINRLCPEYEGLELGIGESILMKAIGEATGRTLQKIKADMAEVGDLGEVAMASRGSQKTMFQPKPLEVGKVFKVLKEIATISGGSSQKVKVDKIKGLMVSCRGNEAKYLVRSLEGKLRIGLAERTVLVSLSHAFFRARTSTSRKPTDDALKRAEDIVKGVYMELPSYDQIVPALLEYPIDELPNRCHLTPGIPLKPMLAHPTKAISEVLDRFEGKLFTCEYKYDGERAQMHLLDDGKRCIFSRNSENLSAKYPDVLARLDKMCAEDTKSFVLDCEAVAWDTEKQCILPFQVLSTRKRKDVKEENITVQVCIFAFDLLYLNGESLLRHTLQDRRALLHAHFVPVPGQFAFAKSMESNNLDDIQVFLDESIQGNCEGLMVKTLVDESSYEPSRRSRNWLKVKKDYLDGVGDSLDLVVIGGYIGKGKRTGVYGGYLLACYDPEAEEYQAICKIGTGFSEEALTTLAESLKPHLIDQPKSYYRLGDAKADVWFDAVQVWEVKTADLSISPVYQAAVGLVDSSKGISLRFPRFIRVRDDKSPEDATTGEQVADMYNRQQINSAAGGGGGGDDDE</sequence>
<dbReference type="GO" id="GO:0006281">
    <property type="term" value="P:DNA repair"/>
    <property type="evidence" value="ECO:0007669"/>
    <property type="project" value="UniProtKB-KW"/>
</dbReference>
<dbReference type="AlphaFoldDB" id="A0A1Y2I221"/>
<dbReference type="PANTHER" id="PTHR45674:SF4">
    <property type="entry name" value="DNA LIGASE 1"/>
    <property type="match status" value="1"/>
</dbReference>
<evidence type="ECO:0000256" key="2">
    <source>
        <dbReference type="ARBA" id="ARBA00007572"/>
    </source>
</evidence>
<keyword evidence="12" id="KW-0131">Cell cycle</keyword>
<dbReference type="GO" id="GO:0003677">
    <property type="term" value="F:DNA binding"/>
    <property type="evidence" value="ECO:0007669"/>
    <property type="project" value="InterPro"/>
</dbReference>
<dbReference type="PANTHER" id="PTHR45674">
    <property type="entry name" value="DNA LIGASE 1/3 FAMILY MEMBER"/>
    <property type="match status" value="1"/>
</dbReference>
<evidence type="ECO:0000256" key="7">
    <source>
        <dbReference type="ARBA" id="ARBA00022763"/>
    </source>
</evidence>
<dbReference type="GO" id="GO:0051301">
    <property type="term" value="P:cell division"/>
    <property type="evidence" value="ECO:0007669"/>
    <property type="project" value="UniProtKB-KW"/>
</dbReference>
<dbReference type="SUPFAM" id="SSF50249">
    <property type="entry name" value="Nucleic acid-binding proteins"/>
    <property type="match status" value="1"/>
</dbReference>
<evidence type="ECO:0000256" key="4">
    <source>
        <dbReference type="ARBA" id="ARBA00022618"/>
    </source>
</evidence>
<dbReference type="InterPro" id="IPR036599">
    <property type="entry name" value="DNA_ligase_N_sf"/>
</dbReference>
<dbReference type="PROSITE" id="PS50160">
    <property type="entry name" value="DNA_LIGASE_A3"/>
    <property type="match status" value="1"/>
</dbReference>
<dbReference type="InterPro" id="IPR012340">
    <property type="entry name" value="NA-bd_OB-fold"/>
</dbReference>
<dbReference type="InterPro" id="IPR000977">
    <property type="entry name" value="DNA_ligase_ATP-dep"/>
</dbReference>
<dbReference type="Pfam" id="PF01068">
    <property type="entry name" value="DNA_ligase_A_M"/>
    <property type="match status" value="1"/>
</dbReference>
<evidence type="ECO:0000256" key="14">
    <source>
        <dbReference type="RuleBase" id="RU000617"/>
    </source>
</evidence>
<dbReference type="PROSITE" id="PS00333">
    <property type="entry name" value="DNA_LIGASE_A2"/>
    <property type="match status" value="1"/>
</dbReference>
<organism evidence="18 19">
    <name type="scientific">Catenaria anguillulae PL171</name>
    <dbReference type="NCBI Taxonomy" id="765915"/>
    <lineage>
        <taxon>Eukaryota</taxon>
        <taxon>Fungi</taxon>
        <taxon>Fungi incertae sedis</taxon>
        <taxon>Blastocladiomycota</taxon>
        <taxon>Blastocladiomycetes</taxon>
        <taxon>Blastocladiales</taxon>
        <taxon>Catenariaceae</taxon>
        <taxon>Catenaria</taxon>
    </lineage>
</organism>
<dbReference type="GO" id="GO:1903461">
    <property type="term" value="P:Okazaki fragment processing involved in mitotic DNA replication"/>
    <property type="evidence" value="ECO:0007669"/>
    <property type="project" value="TreeGrafter"/>
</dbReference>
<dbReference type="FunFam" id="1.10.3260.10:FF:000001">
    <property type="entry name" value="DNA ligase"/>
    <property type="match status" value="1"/>
</dbReference>
<evidence type="ECO:0000256" key="11">
    <source>
        <dbReference type="ARBA" id="ARBA00023242"/>
    </source>
</evidence>
<comment type="catalytic activity">
    <reaction evidence="13 14">
        <text>ATP + (deoxyribonucleotide)n-3'-hydroxyl + 5'-phospho-(deoxyribonucleotide)m = (deoxyribonucleotide)n+m + AMP + diphosphate.</text>
        <dbReference type="EC" id="6.5.1.1"/>
    </reaction>
</comment>
<evidence type="ECO:0000256" key="1">
    <source>
        <dbReference type="ARBA" id="ARBA00004123"/>
    </source>
</evidence>
<dbReference type="GO" id="GO:0005524">
    <property type="term" value="F:ATP binding"/>
    <property type="evidence" value="ECO:0007669"/>
    <property type="project" value="UniProtKB-KW"/>
</dbReference>
<evidence type="ECO:0000256" key="3">
    <source>
        <dbReference type="ARBA" id="ARBA00022598"/>
    </source>
</evidence>
<dbReference type="GO" id="GO:0005634">
    <property type="term" value="C:nucleus"/>
    <property type="evidence" value="ECO:0007669"/>
    <property type="project" value="UniProtKB-SubCell"/>
</dbReference>
<dbReference type="Pfam" id="PF04675">
    <property type="entry name" value="DNA_ligase_A_N"/>
    <property type="match status" value="1"/>
</dbReference>
<evidence type="ECO:0000256" key="5">
    <source>
        <dbReference type="ARBA" id="ARBA00022705"/>
    </source>
</evidence>
<keyword evidence="3 14" id="KW-0436">Ligase</keyword>
<comment type="caution">
    <text evidence="18">The sequence shown here is derived from an EMBL/GenBank/DDBJ whole genome shotgun (WGS) entry which is preliminary data.</text>
</comment>
<dbReference type="PROSITE" id="PS00697">
    <property type="entry name" value="DNA_LIGASE_A1"/>
    <property type="match status" value="1"/>
</dbReference>
<accession>A0A1Y2I221</accession>
<dbReference type="Gene3D" id="3.30.470.30">
    <property type="entry name" value="DNA ligase/mRNA capping enzyme"/>
    <property type="match status" value="1"/>
</dbReference>
<evidence type="ECO:0000256" key="10">
    <source>
        <dbReference type="ARBA" id="ARBA00023204"/>
    </source>
</evidence>
<name>A0A1Y2I221_9FUNG</name>